<gene>
    <name evidence="1" type="ORF">CONLIGDRAFT_143477</name>
</gene>
<dbReference type="EMBL" id="KV875108">
    <property type="protein sequence ID" value="OIW23168.1"/>
    <property type="molecule type" value="Genomic_DNA"/>
</dbReference>
<protein>
    <submittedName>
        <fullName evidence="1">Uncharacterized protein</fullName>
    </submittedName>
</protein>
<name>A0A1J7IZX7_9PEZI</name>
<reference evidence="1 2" key="1">
    <citation type="submission" date="2016-10" db="EMBL/GenBank/DDBJ databases">
        <title>Draft genome sequence of Coniochaeta ligniaria NRRL30616, a lignocellulolytic fungus for bioabatement of inhibitors in plant biomass hydrolysates.</title>
        <authorList>
            <consortium name="DOE Joint Genome Institute"/>
            <person name="Jimenez D.J."/>
            <person name="Hector R.E."/>
            <person name="Riley R."/>
            <person name="Sun H."/>
            <person name="Grigoriev I.V."/>
            <person name="Van Elsas J.D."/>
            <person name="Nichols N.N."/>
        </authorList>
    </citation>
    <scope>NUCLEOTIDE SEQUENCE [LARGE SCALE GENOMIC DNA]</scope>
    <source>
        <strain evidence="1 2">NRRL 30616</strain>
    </source>
</reference>
<organism evidence="1 2">
    <name type="scientific">Coniochaeta ligniaria NRRL 30616</name>
    <dbReference type="NCBI Taxonomy" id="1408157"/>
    <lineage>
        <taxon>Eukaryota</taxon>
        <taxon>Fungi</taxon>
        <taxon>Dikarya</taxon>
        <taxon>Ascomycota</taxon>
        <taxon>Pezizomycotina</taxon>
        <taxon>Sordariomycetes</taxon>
        <taxon>Sordariomycetidae</taxon>
        <taxon>Coniochaetales</taxon>
        <taxon>Coniochaetaceae</taxon>
        <taxon>Coniochaeta</taxon>
    </lineage>
</organism>
<evidence type="ECO:0000313" key="1">
    <source>
        <dbReference type="EMBL" id="OIW23168.1"/>
    </source>
</evidence>
<sequence length="174" mass="19451">MEGDSIQWCNVTAISWINRAAAVEVVQGFGDEVGRREDRLRGEESMLSTRCVVTRHGPGFLWMSTRASLASLAILLERDLVEVVEAIDVLIVVLALLRLPYLAIIDRPDMFIKCQKLPATARRRASQTLPSDGFRTRVEACDVMWAAFVLIIDFESVAASFPSQDRVSPAWLED</sequence>
<evidence type="ECO:0000313" key="2">
    <source>
        <dbReference type="Proteomes" id="UP000182658"/>
    </source>
</evidence>
<keyword evidence="2" id="KW-1185">Reference proteome</keyword>
<accession>A0A1J7IZX7</accession>
<proteinExistence type="predicted"/>
<dbReference type="InParanoid" id="A0A1J7IZX7"/>
<dbReference type="AlphaFoldDB" id="A0A1J7IZX7"/>
<dbReference type="Proteomes" id="UP000182658">
    <property type="component" value="Unassembled WGS sequence"/>
</dbReference>